<reference evidence="1" key="1">
    <citation type="journal article" date="2021" name="Proc. Natl. Acad. Sci. U.S.A.">
        <title>A Catalog of Tens of Thousands of Viruses from Human Metagenomes Reveals Hidden Associations with Chronic Diseases.</title>
        <authorList>
            <person name="Tisza M.J."/>
            <person name="Buck C.B."/>
        </authorList>
    </citation>
    <scope>NUCLEOTIDE SEQUENCE</scope>
    <source>
        <strain evidence="1">Ct31P9</strain>
    </source>
</reference>
<accession>A0A8S5T3R0</accession>
<evidence type="ECO:0000313" key="1">
    <source>
        <dbReference type="EMBL" id="DAF57744.1"/>
    </source>
</evidence>
<name>A0A8S5T3R0_9CAUD</name>
<sequence>MFTNGSMDFIENLIVGSYPNGLRDKDERQRYFDNFVRMFNRYDEQDVADVVEEVISRERFLPSLATFKEALDKKAQARAESERTAIKIAEYRKPRGRVNVQALMEQAEKMKKGEFERPIPNRLREFAKRLWPDISDSVIRRNFPLLIHYQQNGFTIDEKGNAVQLYLSKTGEVVERIVLVQEA</sequence>
<proteinExistence type="predicted"/>
<dbReference type="EMBL" id="BK032738">
    <property type="protein sequence ID" value="DAF57744.1"/>
    <property type="molecule type" value="Genomic_DNA"/>
</dbReference>
<organism evidence="1">
    <name type="scientific">Myoviridae sp. ct31P9</name>
    <dbReference type="NCBI Taxonomy" id="2827657"/>
    <lineage>
        <taxon>Viruses</taxon>
        <taxon>Duplodnaviria</taxon>
        <taxon>Heunggongvirae</taxon>
        <taxon>Uroviricota</taxon>
        <taxon>Caudoviricetes</taxon>
    </lineage>
</organism>
<protein>
    <submittedName>
        <fullName evidence="1">Loader and inhibitor of phage G40P</fullName>
    </submittedName>
</protein>